<evidence type="ECO:0000313" key="2">
    <source>
        <dbReference type="Proteomes" id="UP000016521"/>
    </source>
</evidence>
<keyword evidence="2" id="KW-1185">Reference proteome</keyword>
<protein>
    <submittedName>
        <fullName evidence="1">Uncharacterized protein</fullName>
    </submittedName>
</protein>
<organism evidence="1 2">
    <name type="scientific">Pseudoalteromonas piscicida</name>
    <dbReference type="NCBI Taxonomy" id="43662"/>
    <lineage>
        <taxon>Bacteria</taxon>
        <taxon>Pseudomonadati</taxon>
        <taxon>Pseudomonadota</taxon>
        <taxon>Gammaproteobacteria</taxon>
        <taxon>Alteromonadales</taxon>
        <taxon>Pseudoalteromonadaceae</taxon>
        <taxon>Pseudoalteromonas</taxon>
    </lineage>
</organism>
<name>A0ABN5CBM0_PSEO7</name>
<gene>
    <name evidence="1" type="ORF">PPIS_a1076</name>
</gene>
<sequence>MVEPRTILKKPQKSISLENLADDNKICKVKVSVKGIIKGA</sequence>
<evidence type="ECO:0000313" key="1">
    <source>
        <dbReference type="EMBL" id="ATD06260.1"/>
    </source>
</evidence>
<reference evidence="1 2" key="1">
    <citation type="submission" date="2015-06" db="EMBL/GenBank/DDBJ databases">
        <authorList>
            <person name="Xie B.-B."/>
            <person name="Rong J.-C."/>
            <person name="Qin Q.-L."/>
            <person name="Zhang Y.-Z."/>
        </authorList>
    </citation>
    <scope>NUCLEOTIDE SEQUENCE [LARGE SCALE GENOMIC DNA]</scope>
    <source>
        <strain evidence="1 2">JCM 20779</strain>
    </source>
</reference>
<dbReference type="EMBL" id="CP011924">
    <property type="protein sequence ID" value="ATD06260.1"/>
    <property type="molecule type" value="Genomic_DNA"/>
</dbReference>
<accession>A0ABN5CBM0</accession>
<proteinExistence type="predicted"/>
<dbReference type="Proteomes" id="UP000016521">
    <property type="component" value="Chromosome I"/>
</dbReference>